<feature type="compositionally biased region" description="Low complexity" evidence="1">
    <location>
        <begin position="63"/>
        <end position="99"/>
    </location>
</feature>
<evidence type="ECO:0000313" key="4">
    <source>
        <dbReference type="Proteomes" id="UP001356170"/>
    </source>
</evidence>
<feature type="signal peptide" evidence="2">
    <location>
        <begin position="1"/>
        <end position="30"/>
    </location>
</feature>
<evidence type="ECO:0008006" key="5">
    <source>
        <dbReference type="Google" id="ProtNLM"/>
    </source>
</evidence>
<proteinExistence type="predicted"/>
<keyword evidence="4" id="KW-1185">Reference proteome</keyword>
<dbReference type="Proteomes" id="UP001356170">
    <property type="component" value="Unassembled WGS sequence"/>
</dbReference>
<organism evidence="3 4">
    <name type="scientific">Aquilutibacter rugosus</name>
    <dbReference type="NCBI Taxonomy" id="3115820"/>
    <lineage>
        <taxon>Bacteria</taxon>
        <taxon>Pseudomonadati</taxon>
        <taxon>Pseudomonadota</taxon>
        <taxon>Gammaproteobacteria</taxon>
        <taxon>Lysobacterales</taxon>
        <taxon>Lysobacteraceae</taxon>
        <taxon>Aquilutibacter</taxon>
    </lineage>
</organism>
<accession>A0ABU7UX39</accession>
<dbReference type="EMBL" id="JAZHBO010000001">
    <property type="protein sequence ID" value="MEF2155129.1"/>
    <property type="molecule type" value="Genomic_DNA"/>
</dbReference>
<comment type="caution">
    <text evidence="3">The sequence shown here is derived from an EMBL/GenBank/DDBJ whole genome shotgun (WGS) entry which is preliminary data.</text>
</comment>
<dbReference type="RefSeq" id="WP_331703244.1">
    <property type="nucleotide sequence ID" value="NZ_JAZHBO010000001.1"/>
</dbReference>
<keyword evidence="2" id="KW-0732">Signal</keyword>
<evidence type="ECO:0000313" key="3">
    <source>
        <dbReference type="EMBL" id="MEF2155129.1"/>
    </source>
</evidence>
<dbReference type="PROSITE" id="PS51257">
    <property type="entry name" value="PROKAR_LIPOPROTEIN"/>
    <property type="match status" value="1"/>
</dbReference>
<sequence length="200" mass="20724">MRNRSSVIVMLATAGLAVSLLGCSRTPSQADAEAAAAVEPPPVEEPFAVQDAPLGEEAIVQNPSDGTATAPDATTAAPATPSTGTSTAAEPAAPAADAPDNSKVKSTNFKAYGNEPFWNAQVDDGMVLFATLENQDGVMLTAKRSGEGNKVIYSGDNAGKPFSFTFIERKCLDSMSGRPFNYWVSAKVDGRTMTGCAKGE</sequence>
<feature type="region of interest" description="Disordered" evidence="1">
    <location>
        <begin position="61"/>
        <end position="102"/>
    </location>
</feature>
<protein>
    <recommendedName>
        <fullName evidence="5">Lipoprotein</fullName>
    </recommendedName>
</protein>
<evidence type="ECO:0000256" key="1">
    <source>
        <dbReference type="SAM" id="MobiDB-lite"/>
    </source>
</evidence>
<reference evidence="3 4" key="1">
    <citation type="submission" date="2024-01" db="EMBL/GenBank/DDBJ databases">
        <title>Novel species of the genus Luteimonas isolated from rivers.</title>
        <authorList>
            <person name="Lu H."/>
        </authorList>
    </citation>
    <scope>NUCLEOTIDE SEQUENCE [LARGE SCALE GENOMIC DNA]</scope>
    <source>
        <strain evidence="3 4">FXH3W</strain>
    </source>
</reference>
<name>A0ABU7UX39_9GAMM</name>
<gene>
    <name evidence="3" type="ORF">V3390_02630</name>
</gene>
<feature type="chain" id="PRO_5046041403" description="Lipoprotein" evidence="2">
    <location>
        <begin position="31"/>
        <end position="200"/>
    </location>
</feature>
<evidence type="ECO:0000256" key="2">
    <source>
        <dbReference type="SAM" id="SignalP"/>
    </source>
</evidence>